<proteinExistence type="predicted"/>
<dbReference type="EMBL" id="JBHUIX010000013">
    <property type="protein sequence ID" value="MFD2175427.1"/>
    <property type="molecule type" value="Genomic_DNA"/>
</dbReference>
<organism evidence="2 3">
    <name type="scientific">Rhodobacter lacus</name>
    <dbReference type="NCBI Taxonomy" id="1641972"/>
    <lineage>
        <taxon>Bacteria</taxon>
        <taxon>Pseudomonadati</taxon>
        <taxon>Pseudomonadota</taxon>
        <taxon>Alphaproteobacteria</taxon>
        <taxon>Rhodobacterales</taxon>
        <taxon>Rhodobacter group</taxon>
        <taxon>Rhodobacter</taxon>
    </lineage>
</organism>
<feature type="transmembrane region" description="Helical" evidence="1">
    <location>
        <begin position="21"/>
        <end position="38"/>
    </location>
</feature>
<evidence type="ECO:0000313" key="3">
    <source>
        <dbReference type="Proteomes" id="UP001597413"/>
    </source>
</evidence>
<dbReference type="Proteomes" id="UP001597413">
    <property type="component" value="Unassembled WGS sequence"/>
</dbReference>
<reference evidence="3" key="1">
    <citation type="journal article" date="2019" name="Int. J. Syst. Evol. Microbiol.">
        <title>The Global Catalogue of Microorganisms (GCM) 10K type strain sequencing project: providing services to taxonomists for standard genome sequencing and annotation.</title>
        <authorList>
            <consortium name="The Broad Institute Genomics Platform"/>
            <consortium name="The Broad Institute Genome Sequencing Center for Infectious Disease"/>
            <person name="Wu L."/>
            <person name="Ma J."/>
        </authorList>
    </citation>
    <scope>NUCLEOTIDE SEQUENCE [LARGE SCALE GENOMIC DNA]</scope>
    <source>
        <strain evidence="3">CCUG 55131</strain>
    </source>
</reference>
<sequence>MNPLWLMRMAKWVRHPPSLRQVQIAAVVIALVALIWGLDHFGFWPDWARVERMPRAPRL</sequence>
<evidence type="ECO:0000313" key="2">
    <source>
        <dbReference type="EMBL" id="MFD2175427.1"/>
    </source>
</evidence>
<protein>
    <submittedName>
        <fullName evidence="2">Uncharacterized protein</fullName>
    </submittedName>
</protein>
<name>A0ABW5AAT4_9RHOB</name>
<accession>A0ABW5AAT4</accession>
<gene>
    <name evidence="2" type="ORF">ACFSM0_15140</name>
</gene>
<evidence type="ECO:0000256" key="1">
    <source>
        <dbReference type="SAM" id="Phobius"/>
    </source>
</evidence>
<comment type="caution">
    <text evidence="2">The sequence shown here is derived from an EMBL/GenBank/DDBJ whole genome shotgun (WGS) entry which is preliminary data.</text>
</comment>
<keyword evidence="3" id="KW-1185">Reference proteome</keyword>
<keyword evidence="1" id="KW-0812">Transmembrane</keyword>
<dbReference type="RefSeq" id="WP_377392139.1">
    <property type="nucleotide sequence ID" value="NZ_JBHUIX010000013.1"/>
</dbReference>
<keyword evidence="1" id="KW-0472">Membrane</keyword>
<keyword evidence="1" id="KW-1133">Transmembrane helix</keyword>